<sequence>MPHHLTSFVAAITGSISSGTCCGCIPFTISPAVTPAIASSTAPLSAAIPNTVIPGAVASQGAVSSSPILTSSMAFIAPFFAPLLASFWDFYKKYNIFEEPEECTKVDKMCECDLANTHELNHQVHNFDDQENIFNQNCTYTQNVDNNNNCCTNNTTIGNQNFDINEDIIMEGMNRKKFNSIFYEKSSVPSECSHSSFLGDTNI</sequence>
<evidence type="ECO:0000313" key="1">
    <source>
        <dbReference type="EMBL" id="SCN62615.1"/>
    </source>
</evidence>
<dbReference type="EMBL" id="LK022891">
    <property type="protein sequence ID" value="VTZ70737.1"/>
    <property type="molecule type" value="Genomic_DNA"/>
</dbReference>
<name>A0A077TU54_PLACU</name>
<organism evidence="2 3">
    <name type="scientific">Plasmodium chabaudi chabaudi</name>
    <dbReference type="NCBI Taxonomy" id="31271"/>
    <lineage>
        <taxon>Eukaryota</taxon>
        <taxon>Sar</taxon>
        <taxon>Alveolata</taxon>
        <taxon>Apicomplexa</taxon>
        <taxon>Aconoidasida</taxon>
        <taxon>Haemosporida</taxon>
        <taxon>Plasmodiidae</taxon>
        <taxon>Plasmodium</taxon>
        <taxon>Plasmodium (Vinckeia)</taxon>
    </lineage>
</organism>
<accession>A0A077TU54</accession>
<proteinExistence type="predicted"/>
<dbReference type="Proteomes" id="UP000195489">
    <property type="component" value="Chromosome 14"/>
</dbReference>
<evidence type="ECO:0000313" key="2">
    <source>
        <dbReference type="EMBL" id="VTZ70737.1"/>
    </source>
</evidence>
<dbReference type="OrthoDB" id="372405at2759"/>
<dbReference type="AlphaFoldDB" id="A0A077TU54"/>
<reference evidence="2" key="3">
    <citation type="submission" date="2019-05" db="EMBL/GenBank/DDBJ databases">
        <authorList>
            <consortium name="Pathogen Informatics"/>
        </authorList>
    </citation>
    <scope>NUCLEOTIDE SEQUENCE</scope>
    <source>
        <strain evidence="2">AS</strain>
        <strain evidence="1 4">CB</strain>
    </source>
</reference>
<dbReference type="RefSeq" id="XP_737309.2">
    <property type="nucleotide sequence ID" value="XM_732216.2"/>
</dbReference>
<evidence type="ECO:0000313" key="4">
    <source>
        <dbReference type="Proteomes" id="UP000195489"/>
    </source>
</evidence>
<reference evidence="2 3" key="1">
    <citation type="journal article" date="2014" name="BMC Biol.">
        <title>A comprehensive evaluation of rodent malaria parasite genomes and gene expression.</title>
        <authorList>
            <person name="Otto T.D."/>
            <person name="Bohme U."/>
            <person name="Jackson A.P."/>
            <person name="Hunt M."/>
            <person name="Franke-Fayard B."/>
            <person name="Hoeijmakers W.A."/>
            <person name="Religa A.A."/>
            <person name="Robertson L."/>
            <person name="Sanders M."/>
            <person name="Ogun S.A."/>
            <person name="Cunningham D."/>
            <person name="Erhart A."/>
            <person name="Billker O."/>
            <person name="Khan S.M."/>
            <person name="Stunnenberg H.G."/>
            <person name="Langhorne J."/>
            <person name="Holder A.A."/>
            <person name="Waters A.P."/>
            <person name="Newbold C.I."/>
            <person name="Pain A."/>
            <person name="Berriman M."/>
            <person name="Janse C.J."/>
        </authorList>
    </citation>
    <scope>NUCLEOTIDE SEQUENCE [LARGE SCALE GENOMIC DNA]</scope>
    <source>
        <strain evidence="2 3">AS</strain>
    </source>
</reference>
<dbReference type="KEGG" id="pcb:PCHAS_1406100"/>
<protein>
    <submittedName>
        <fullName evidence="2">Uncharacterized protein</fullName>
    </submittedName>
</protein>
<dbReference type="EMBL" id="LT608166">
    <property type="protein sequence ID" value="SCN62615.1"/>
    <property type="molecule type" value="Genomic_DNA"/>
</dbReference>
<reference evidence="2" key="2">
    <citation type="submission" date="2014-05" db="EMBL/GenBank/DDBJ databases">
        <authorList>
            <person name="Aslett M.A."/>
            <person name="De Silva N."/>
        </authorList>
    </citation>
    <scope>NUCLEOTIDE SEQUENCE</scope>
    <source>
        <strain evidence="2">AS</strain>
    </source>
</reference>
<dbReference type="VEuPathDB" id="PlasmoDB:PCHAS_1406100"/>
<keyword evidence="3" id="KW-1185">Reference proteome</keyword>
<gene>
    <name evidence="2" type="ORF">PCHAS_1406100</name>
    <name evidence="1" type="ORF">PCHCB_000427200</name>
</gene>
<evidence type="ECO:0000313" key="3">
    <source>
        <dbReference type="Proteomes" id="UP000071118"/>
    </source>
</evidence>
<dbReference type="GeneID" id="3490328"/>
<dbReference type="Proteomes" id="UP000071118">
    <property type="component" value="Chromosome 14"/>
</dbReference>